<evidence type="ECO:0000313" key="1">
    <source>
        <dbReference type="EMBL" id="KAK5989199.1"/>
    </source>
</evidence>
<dbReference type="InterPro" id="IPR046670">
    <property type="entry name" value="DUF6540"/>
</dbReference>
<keyword evidence="2" id="KW-1185">Reference proteome</keyword>
<dbReference type="EMBL" id="JAVFKD010000015">
    <property type="protein sequence ID" value="KAK5989199.1"/>
    <property type="molecule type" value="Genomic_DNA"/>
</dbReference>
<gene>
    <name evidence="1" type="ORF">PT974_10699</name>
</gene>
<sequence length="145" mass="16895">MSAVKYNVHIIVYKGDPLDYQKFRHTGIWFTPVLDGAHYFFHIIETDQGYLFETRPNFDPTKSRTFAEKVDVGETRISLAPSELMRTMQRVPIENDNPEFNCHLWVDRATTAMVDRGYLTRQQCDDGLDEMMEITLKATDEPTLE</sequence>
<proteinExistence type="predicted"/>
<evidence type="ECO:0000313" key="2">
    <source>
        <dbReference type="Proteomes" id="UP001338125"/>
    </source>
</evidence>
<accession>A0ABR0SAM2</accession>
<dbReference type="Proteomes" id="UP001338125">
    <property type="component" value="Unassembled WGS sequence"/>
</dbReference>
<name>A0ABR0SAM2_9HYPO</name>
<dbReference type="Pfam" id="PF20174">
    <property type="entry name" value="DUF6540"/>
    <property type="match status" value="1"/>
</dbReference>
<comment type="caution">
    <text evidence="1">The sequence shown here is derived from an EMBL/GenBank/DDBJ whole genome shotgun (WGS) entry which is preliminary data.</text>
</comment>
<reference evidence="1 2" key="1">
    <citation type="submission" date="2024-01" db="EMBL/GenBank/DDBJ databases">
        <title>Complete genome of Cladobotryum mycophilum ATHUM6906.</title>
        <authorList>
            <person name="Christinaki A.C."/>
            <person name="Myridakis A.I."/>
            <person name="Kouvelis V.N."/>
        </authorList>
    </citation>
    <scope>NUCLEOTIDE SEQUENCE [LARGE SCALE GENOMIC DNA]</scope>
    <source>
        <strain evidence="1 2">ATHUM6906</strain>
    </source>
</reference>
<organism evidence="1 2">
    <name type="scientific">Cladobotryum mycophilum</name>
    <dbReference type="NCBI Taxonomy" id="491253"/>
    <lineage>
        <taxon>Eukaryota</taxon>
        <taxon>Fungi</taxon>
        <taxon>Dikarya</taxon>
        <taxon>Ascomycota</taxon>
        <taxon>Pezizomycotina</taxon>
        <taxon>Sordariomycetes</taxon>
        <taxon>Hypocreomycetidae</taxon>
        <taxon>Hypocreales</taxon>
        <taxon>Hypocreaceae</taxon>
        <taxon>Cladobotryum</taxon>
    </lineage>
</organism>
<protein>
    <submittedName>
        <fullName evidence="1">Uncharacterized protein</fullName>
    </submittedName>
</protein>